<dbReference type="InterPro" id="IPR006311">
    <property type="entry name" value="TAT_signal"/>
</dbReference>
<evidence type="ECO:0000313" key="4">
    <source>
        <dbReference type="Proteomes" id="UP001138681"/>
    </source>
</evidence>
<evidence type="ECO:0000313" key="3">
    <source>
        <dbReference type="EMBL" id="MBV7258364.1"/>
    </source>
</evidence>
<dbReference type="Proteomes" id="UP001138681">
    <property type="component" value="Unassembled WGS sequence"/>
</dbReference>
<evidence type="ECO:0000259" key="2">
    <source>
        <dbReference type="Pfam" id="PF20906"/>
    </source>
</evidence>
<comment type="caution">
    <text evidence="3">The sequence shown here is derived from an EMBL/GenBank/DDBJ whole genome shotgun (WGS) entry which is preliminary data.</text>
</comment>
<name>A0A9X1F2E7_9SPHN</name>
<gene>
    <name evidence="3" type="ORF">KCG46_02100</name>
</gene>
<dbReference type="InterPro" id="IPR048350">
    <property type="entry name" value="S-Me-THD-like_C"/>
</dbReference>
<feature type="domain" description="S-Me-THD N-terminal" evidence="1">
    <location>
        <begin position="45"/>
        <end position="208"/>
    </location>
</feature>
<evidence type="ECO:0000259" key="1">
    <source>
        <dbReference type="Pfam" id="PF06032"/>
    </source>
</evidence>
<dbReference type="Pfam" id="PF06032">
    <property type="entry name" value="S-Me-THD_N"/>
    <property type="match status" value="1"/>
</dbReference>
<proteinExistence type="predicted"/>
<dbReference type="PROSITE" id="PS51318">
    <property type="entry name" value="TAT"/>
    <property type="match status" value="1"/>
</dbReference>
<accession>A0A9X1F2E7</accession>
<dbReference type="Pfam" id="PF20906">
    <property type="entry name" value="S-Me-THD_C"/>
    <property type="match status" value="1"/>
</dbReference>
<dbReference type="EMBL" id="JAGSPC010000001">
    <property type="protein sequence ID" value="MBV7258364.1"/>
    <property type="molecule type" value="Genomic_DNA"/>
</dbReference>
<dbReference type="InterPro" id="IPR010318">
    <property type="entry name" value="S-Me-THD_N"/>
</dbReference>
<keyword evidence="4" id="KW-1185">Reference proteome</keyword>
<sequence>MASRRQFLGGLAVAAGTLASCRELPATGAGGSTSVDAIPLDATGLEDALVGSSYLGTGGGGSLAEARELIAEDLAAGLTFSMIPVSALSDTDRVACPYGLASLADTSEEMQTKLDAVENPVEVPVQAAFEALEKHIGQKFAGVIMGEIGPLSVAEGLSTAARLGVPALDADTVGRAVPEINQHSVKVAGVPLTPIGAATPFGDTMIVETLGDPTRAEDILRSIAVVSRECGVTDSPITGAQAKQAGTLVTESLSLAQSIGKAVREAKEAGADPIEAARVAGDGYLLFTGTVSDFEWSDEDGFLVGKVTISGTGTFVGQTFETDVKNEHLVARRNGAVIATCPDLVTLSISKPQTVSSIQVTLAAKRSLRSAFAAIHYGAAKRGSLYLARAISDTKSTTFRLRNGSPSFQGHISVYRG</sequence>
<feature type="domain" description="S-Me-THD-like C-terminal" evidence="2">
    <location>
        <begin position="213"/>
        <end position="348"/>
    </location>
</feature>
<dbReference type="AlphaFoldDB" id="A0A9X1F2E7"/>
<dbReference type="PROSITE" id="PS51257">
    <property type="entry name" value="PROKAR_LIPOPROTEIN"/>
    <property type="match status" value="1"/>
</dbReference>
<organism evidence="3 4">
    <name type="scientific">Erythrobacter crassostreae</name>
    <dbReference type="NCBI Taxonomy" id="2828328"/>
    <lineage>
        <taxon>Bacteria</taxon>
        <taxon>Pseudomonadati</taxon>
        <taxon>Pseudomonadota</taxon>
        <taxon>Alphaproteobacteria</taxon>
        <taxon>Sphingomonadales</taxon>
        <taxon>Erythrobacteraceae</taxon>
        <taxon>Erythrobacter/Porphyrobacter group</taxon>
        <taxon>Erythrobacter</taxon>
    </lineage>
</organism>
<protein>
    <submittedName>
        <fullName evidence="3">DUF917 domain-containing protein</fullName>
    </submittedName>
</protein>
<reference evidence="3" key="1">
    <citation type="submission" date="2021-04" db="EMBL/GenBank/DDBJ databases">
        <authorList>
            <person name="Pira H."/>
            <person name="Risdian C."/>
            <person name="Wink J."/>
        </authorList>
    </citation>
    <scope>NUCLEOTIDE SEQUENCE</scope>
    <source>
        <strain evidence="3">WH158</strain>
    </source>
</reference>